<dbReference type="OrthoDB" id="2789670at2759"/>
<keyword evidence="7 9" id="KW-0408">Iron</keyword>
<evidence type="ECO:0000256" key="10">
    <source>
        <dbReference type="SAM" id="Phobius"/>
    </source>
</evidence>
<evidence type="ECO:0000256" key="1">
    <source>
        <dbReference type="ARBA" id="ARBA00001971"/>
    </source>
</evidence>
<keyword evidence="5 9" id="KW-0479">Metal-binding</keyword>
<comment type="similarity">
    <text evidence="3">Belongs to the cytochrome P450 family.</text>
</comment>
<dbReference type="InterPro" id="IPR001128">
    <property type="entry name" value="Cyt_P450"/>
</dbReference>
<keyword evidence="10" id="KW-0472">Membrane</keyword>
<evidence type="ECO:0000256" key="4">
    <source>
        <dbReference type="ARBA" id="ARBA00022617"/>
    </source>
</evidence>
<dbReference type="EMBL" id="JACAZI010000010">
    <property type="protein sequence ID" value="KAF7349915.1"/>
    <property type="molecule type" value="Genomic_DNA"/>
</dbReference>
<evidence type="ECO:0000256" key="6">
    <source>
        <dbReference type="ARBA" id="ARBA00023002"/>
    </source>
</evidence>
<evidence type="ECO:0000256" key="2">
    <source>
        <dbReference type="ARBA" id="ARBA00005179"/>
    </source>
</evidence>
<dbReference type="Proteomes" id="UP000620124">
    <property type="component" value="Unassembled WGS sequence"/>
</dbReference>
<proteinExistence type="inferred from homology"/>
<dbReference type="GO" id="GO:0016705">
    <property type="term" value="F:oxidoreductase activity, acting on paired donors, with incorporation or reduction of molecular oxygen"/>
    <property type="evidence" value="ECO:0007669"/>
    <property type="project" value="InterPro"/>
</dbReference>
<feature type="binding site" description="axial binding residue" evidence="9">
    <location>
        <position position="175"/>
    </location>
    <ligand>
        <name>heme</name>
        <dbReference type="ChEBI" id="CHEBI:30413"/>
    </ligand>
    <ligandPart>
        <name>Fe</name>
        <dbReference type="ChEBI" id="CHEBI:18248"/>
    </ligandPart>
</feature>
<dbReference type="InterPro" id="IPR050364">
    <property type="entry name" value="Cytochrome_P450_fung"/>
</dbReference>
<evidence type="ECO:0000313" key="11">
    <source>
        <dbReference type="EMBL" id="KAF7349915.1"/>
    </source>
</evidence>
<dbReference type="AlphaFoldDB" id="A0A8H7CTR2"/>
<organism evidence="11 12">
    <name type="scientific">Mycena venus</name>
    <dbReference type="NCBI Taxonomy" id="2733690"/>
    <lineage>
        <taxon>Eukaryota</taxon>
        <taxon>Fungi</taxon>
        <taxon>Dikarya</taxon>
        <taxon>Basidiomycota</taxon>
        <taxon>Agaricomycotina</taxon>
        <taxon>Agaricomycetes</taxon>
        <taxon>Agaricomycetidae</taxon>
        <taxon>Agaricales</taxon>
        <taxon>Marasmiineae</taxon>
        <taxon>Mycenaceae</taxon>
        <taxon>Mycena</taxon>
    </lineage>
</organism>
<keyword evidence="6" id="KW-0560">Oxidoreductase</keyword>
<comment type="pathway">
    <text evidence="2">Secondary metabolite biosynthesis.</text>
</comment>
<dbReference type="InterPro" id="IPR002401">
    <property type="entry name" value="Cyt_P450_E_grp-I"/>
</dbReference>
<accession>A0A8H7CTR2</accession>
<dbReference type="SUPFAM" id="SSF48264">
    <property type="entry name" value="Cytochrome P450"/>
    <property type="match status" value="1"/>
</dbReference>
<feature type="transmembrane region" description="Helical" evidence="10">
    <location>
        <begin position="32"/>
        <end position="55"/>
    </location>
</feature>
<comment type="cofactor">
    <cofactor evidence="1 9">
        <name>heme</name>
        <dbReference type="ChEBI" id="CHEBI:30413"/>
    </cofactor>
</comment>
<evidence type="ECO:0000256" key="9">
    <source>
        <dbReference type="PIRSR" id="PIRSR602401-1"/>
    </source>
</evidence>
<keyword evidence="4 9" id="KW-0349">Heme</keyword>
<evidence type="ECO:0000256" key="8">
    <source>
        <dbReference type="ARBA" id="ARBA00023033"/>
    </source>
</evidence>
<comment type="caution">
    <text evidence="11">The sequence shown here is derived from an EMBL/GenBank/DDBJ whole genome shotgun (WGS) entry which is preliminary data.</text>
</comment>
<name>A0A8H7CTR2_9AGAR</name>
<keyword evidence="8 11" id="KW-0503">Monooxygenase</keyword>
<keyword evidence="10" id="KW-0812">Transmembrane</keyword>
<dbReference type="Pfam" id="PF00067">
    <property type="entry name" value="p450"/>
    <property type="match status" value="1"/>
</dbReference>
<dbReference type="GO" id="GO:0020037">
    <property type="term" value="F:heme binding"/>
    <property type="evidence" value="ECO:0007669"/>
    <property type="project" value="InterPro"/>
</dbReference>
<gene>
    <name evidence="11" type="ORF">MVEN_01292200</name>
</gene>
<dbReference type="InterPro" id="IPR036396">
    <property type="entry name" value="Cyt_P450_sf"/>
</dbReference>
<dbReference type="Gene3D" id="1.10.630.10">
    <property type="entry name" value="Cytochrome P450"/>
    <property type="match status" value="1"/>
</dbReference>
<keyword evidence="12" id="KW-1185">Reference proteome</keyword>
<evidence type="ECO:0000256" key="5">
    <source>
        <dbReference type="ARBA" id="ARBA00022723"/>
    </source>
</evidence>
<dbReference type="PRINTS" id="PR00463">
    <property type="entry name" value="EP450I"/>
</dbReference>
<reference evidence="11" key="1">
    <citation type="submission" date="2020-05" db="EMBL/GenBank/DDBJ databases">
        <title>Mycena genomes resolve the evolution of fungal bioluminescence.</title>
        <authorList>
            <person name="Tsai I.J."/>
        </authorList>
    </citation>
    <scope>NUCLEOTIDE SEQUENCE</scope>
    <source>
        <strain evidence="11">CCC161011</strain>
    </source>
</reference>
<evidence type="ECO:0000313" key="12">
    <source>
        <dbReference type="Proteomes" id="UP000620124"/>
    </source>
</evidence>
<dbReference type="PRINTS" id="PR00385">
    <property type="entry name" value="P450"/>
</dbReference>
<evidence type="ECO:0000256" key="7">
    <source>
        <dbReference type="ARBA" id="ARBA00023004"/>
    </source>
</evidence>
<dbReference type="GO" id="GO:0005506">
    <property type="term" value="F:iron ion binding"/>
    <property type="evidence" value="ECO:0007669"/>
    <property type="project" value="InterPro"/>
</dbReference>
<protein>
    <submittedName>
        <fullName evidence="11">Multifunctional cytochrome P450 monooxygenase af510</fullName>
    </submittedName>
</protein>
<dbReference type="GO" id="GO:0004497">
    <property type="term" value="F:monooxygenase activity"/>
    <property type="evidence" value="ECO:0007669"/>
    <property type="project" value="UniProtKB-KW"/>
</dbReference>
<dbReference type="PANTHER" id="PTHR46300">
    <property type="entry name" value="P450, PUTATIVE (EUROFUNG)-RELATED-RELATED"/>
    <property type="match status" value="1"/>
</dbReference>
<dbReference type="PANTHER" id="PTHR46300:SF5">
    <property type="entry name" value="CYTOCHROME P450"/>
    <property type="match status" value="1"/>
</dbReference>
<sequence length="249" mass="27648">MATGLAKPSFLLTHLERMTETPEPHSCDDIKWAAAAMFGSTIWSSVTVFVLAMLLHPEYQVKAQQEIDSVVGKSRLPGFEDRDHLPLVECIVQETLRWHPPTELGVPHRLMEDDIYQGMFIPKGTTVFANIRAMSLDESTYSSPKCFFPERFLPKPIGKGEPHFVSVYGFGRRVCCGQHLADQSLWIAIVSILATCTISSTHDENGTAIVPDDLMSDGVSSHPNDFPCIISCRDGRVKELVDESAVDLN</sequence>
<keyword evidence="10" id="KW-1133">Transmembrane helix</keyword>
<evidence type="ECO:0000256" key="3">
    <source>
        <dbReference type="ARBA" id="ARBA00010617"/>
    </source>
</evidence>